<dbReference type="AlphaFoldDB" id="A0A4Q2JKA2"/>
<feature type="transmembrane region" description="Helical" evidence="9">
    <location>
        <begin position="238"/>
        <end position="257"/>
    </location>
</feature>
<dbReference type="PANTHER" id="PTHR21716">
    <property type="entry name" value="TRANSMEMBRANE PROTEIN"/>
    <property type="match status" value="1"/>
</dbReference>
<accession>A0A4Q2JKA2</accession>
<dbReference type="EMBL" id="SDPL01000182">
    <property type="protein sequence ID" value="RXZ46969.1"/>
    <property type="molecule type" value="Genomic_DNA"/>
</dbReference>
<reference evidence="10 11" key="1">
    <citation type="submission" date="2019-01" db="EMBL/GenBank/DDBJ databases">
        <authorList>
            <person name="Li J."/>
        </authorList>
    </citation>
    <scope>NUCLEOTIDE SEQUENCE [LARGE SCALE GENOMIC DNA]</scope>
    <source>
        <strain evidence="10 11">CGMCC 4.7180</strain>
    </source>
</reference>
<feature type="transmembrane region" description="Helical" evidence="9">
    <location>
        <begin position="294"/>
        <end position="311"/>
    </location>
</feature>
<gene>
    <name evidence="10" type="ORF">ESO86_10000</name>
</gene>
<keyword evidence="7 9" id="KW-0472">Membrane</keyword>
<evidence type="ECO:0000256" key="1">
    <source>
        <dbReference type="ARBA" id="ARBA00004651"/>
    </source>
</evidence>
<feature type="transmembrane region" description="Helical" evidence="9">
    <location>
        <begin position="42"/>
        <end position="59"/>
    </location>
</feature>
<feature type="transmembrane region" description="Helical" evidence="9">
    <location>
        <begin position="331"/>
        <end position="362"/>
    </location>
</feature>
<keyword evidence="11" id="KW-1185">Reference proteome</keyword>
<keyword evidence="5 9" id="KW-0812">Transmembrane</keyword>
<evidence type="ECO:0000256" key="5">
    <source>
        <dbReference type="ARBA" id="ARBA00022692"/>
    </source>
</evidence>
<protein>
    <submittedName>
        <fullName evidence="10">AI-2E family transporter</fullName>
    </submittedName>
</protein>
<comment type="subcellular location">
    <subcellularLocation>
        <location evidence="1">Cell membrane</location>
        <topology evidence="1">Multi-pass membrane protein</topology>
    </subcellularLocation>
</comment>
<feature type="transmembrane region" description="Helical" evidence="9">
    <location>
        <begin position="93"/>
        <end position="118"/>
    </location>
</feature>
<dbReference type="OrthoDB" id="9784366at2"/>
<evidence type="ECO:0000313" key="10">
    <source>
        <dbReference type="EMBL" id="RXZ46969.1"/>
    </source>
</evidence>
<organism evidence="10 11">
    <name type="scientific">Agromyces binzhouensis</name>
    <dbReference type="NCBI Taxonomy" id="1817495"/>
    <lineage>
        <taxon>Bacteria</taxon>
        <taxon>Bacillati</taxon>
        <taxon>Actinomycetota</taxon>
        <taxon>Actinomycetes</taxon>
        <taxon>Micrococcales</taxon>
        <taxon>Microbacteriaceae</taxon>
        <taxon>Agromyces</taxon>
    </lineage>
</organism>
<keyword evidence="4" id="KW-1003">Cell membrane</keyword>
<dbReference type="InterPro" id="IPR002549">
    <property type="entry name" value="AI-2E-like"/>
</dbReference>
<feature type="region of interest" description="Disordered" evidence="8">
    <location>
        <begin position="1"/>
        <end position="27"/>
    </location>
</feature>
<evidence type="ECO:0000256" key="9">
    <source>
        <dbReference type="SAM" id="Phobius"/>
    </source>
</evidence>
<keyword evidence="3" id="KW-0813">Transport</keyword>
<feature type="transmembrane region" description="Helical" evidence="9">
    <location>
        <begin position="65"/>
        <end position="86"/>
    </location>
</feature>
<dbReference type="GO" id="GO:0005886">
    <property type="term" value="C:plasma membrane"/>
    <property type="evidence" value="ECO:0007669"/>
    <property type="project" value="UniProtKB-SubCell"/>
</dbReference>
<evidence type="ECO:0000256" key="3">
    <source>
        <dbReference type="ARBA" id="ARBA00022448"/>
    </source>
</evidence>
<feature type="transmembrane region" description="Helical" evidence="9">
    <location>
        <begin position="263"/>
        <end position="287"/>
    </location>
</feature>
<dbReference type="RefSeq" id="WP_129234764.1">
    <property type="nucleotide sequence ID" value="NZ_SDPL01000182.1"/>
</dbReference>
<evidence type="ECO:0000313" key="11">
    <source>
        <dbReference type="Proteomes" id="UP000292881"/>
    </source>
</evidence>
<dbReference type="PANTHER" id="PTHR21716:SF53">
    <property type="entry name" value="PERMEASE PERM-RELATED"/>
    <property type="match status" value="1"/>
</dbReference>
<name>A0A4Q2JKA2_9MICO</name>
<feature type="transmembrane region" description="Helical" evidence="9">
    <location>
        <begin position="179"/>
        <end position="197"/>
    </location>
</feature>
<evidence type="ECO:0000256" key="4">
    <source>
        <dbReference type="ARBA" id="ARBA00022475"/>
    </source>
</evidence>
<keyword evidence="6 9" id="KW-1133">Transmembrane helix</keyword>
<sequence length="396" mass="41973">MVLRRRPARDPDPEPPTAPEHARRGAGGPIWNDRLGRWSIRSLQVLIVVALGALGVWALTRVTLIVIPVLVALILAAAASPLIVLLRRVMPPILAAWTALLGGILVLGGIITAIVFAVRSQWSDLSESAVAGFEDLVDWVQTLPIPVDQAQLDEWRDGILDFVTSAEFGQSALTGVSQATEFVTGLVLMLVVLFFFLKDGDRIWAFFMRPFTGERLERGRRVGETSVKVLGGYVRGTAIVAFVDAVAIGIGLAILQVPLALPLAVIVFLTAFIPLIGATVAGILAALVALVANGPIVALIVVAIVIAVNQLEGDLLQPVVMAQSLKLHPLVVLVALTAGTILGGIAGAVLAVPLTAVGWAIVKVWDAPDPSLDERKHLHLRRRRAVADESSPSPAA</sequence>
<evidence type="ECO:0000256" key="2">
    <source>
        <dbReference type="ARBA" id="ARBA00009773"/>
    </source>
</evidence>
<comment type="similarity">
    <text evidence="2">Belongs to the autoinducer-2 exporter (AI-2E) (TC 2.A.86) family.</text>
</comment>
<proteinExistence type="inferred from homology"/>
<dbReference type="Pfam" id="PF01594">
    <property type="entry name" value="AI-2E_transport"/>
    <property type="match status" value="1"/>
</dbReference>
<dbReference type="Proteomes" id="UP000292881">
    <property type="component" value="Unassembled WGS sequence"/>
</dbReference>
<dbReference type="GO" id="GO:0055085">
    <property type="term" value="P:transmembrane transport"/>
    <property type="evidence" value="ECO:0007669"/>
    <property type="project" value="TreeGrafter"/>
</dbReference>
<evidence type="ECO:0000256" key="7">
    <source>
        <dbReference type="ARBA" id="ARBA00023136"/>
    </source>
</evidence>
<comment type="caution">
    <text evidence="10">The sequence shown here is derived from an EMBL/GenBank/DDBJ whole genome shotgun (WGS) entry which is preliminary data.</text>
</comment>
<evidence type="ECO:0000256" key="6">
    <source>
        <dbReference type="ARBA" id="ARBA00022989"/>
    </source>
</evidence>
<evidence type="ECO:0000256" key="8">
    <source>
        <dbReference type="SAM" id="MobiDB-lite"/>
    </source>
</evidence>